<dbReference type="InterPro" id="IPR000477">
    <property type="entry name" value="RT_dom"/>
</dbReference>
<dbReference type="Proteomes" id="UP000299102">
    <property type="component" value="Unassembled WGS sequence"/>
</dbReference>
<dbReference type="PANTHER" id="PTHR47027:SF20">
    <property type="entry name" value="REVERSE TRANSCRIPTASE-LIKE PROTEIN WITH RNA-DIRECTED DNA POLYMERASE DOMAIN"/>
    <property type="match status" value="1"/>
</dbReference>
<sequence length="98" mass="11192">MFVKRLLYADDLVALALSASGLQKMINKMDDSVKKRGMKLNVGKTKMMVLDRGKRTTEFNILIEGEKVEQVKEFVYLGSLFTDDGKRDRDIEENECGK</sequence>
<evidence type="ECO:0000313" key="2">
    <source>
        <dbReference type="EMBL" id="GBP61234.1"/>
    </source>
</evidence>
<evidence type="ECO:0000313" key="3">
    <source>
        <dbReference type="Proteomes" id="UP000299102"/>
    </source>
</evidence>
<keyword evidence="3" id="KW-1185">Reference proteome</keyword>
<protein>
    <recommendedName>
        <fullName evidence="1">Reverse transcriptase domain-containing protein</fullName>
    </recommendedName>
</protein>
<reference evidence="2 3" key="1">
    <citation type="journal article" date="2019" name="Commun. Biol.">
        <title>The bagworm genome reveals a unique fibroin gene that provides high tensile strength.</title>
        <authorList>
            <person name="Kono N."/>
            <person name="Nakamura H."/>
            <person name="Ohtoshi R."/>
            <person name="Tomita M."/>
            <person name="Numata K."/>
            <person name="Arakawa K."/>
        </authorList>
    </citation>
    <scope>NUCLEOTIDE SEQUENCE [LARGE SCALE GENOMIC DNA]</scope>
</reference>
<gene>
    <name evidence="2" type="ORF">EVAR_45253_1</name>
</gene>
<comment type="caution">
    <text evidence="2">The sequence shown here is derived from an EMBL/GenBank/DDBJ whole genome shotgun (WGS) entry which is preliminary data.</text>
</comment>
<proteinExistence type="predicted"/>
<dbReference type="STRING" id="151549.A0A4C1XFJ8"/>
<dbReference type="Pfam" id="PF00078">
    <property type="entry name" value="RVT_1"/>
    <property type="match status" value="1"/>
</dbReference>
<dbReference type="OrthoDB" id="425681at2759"/>
<accession>A0A4C1XFJ8</accession>
<dbReference type="PANTHER" id="PTHR47027">
    <property type="entry name" value="REVERSE TRANSCRIPTASE DOMAIN-CONTAINING PROTEIN"/>
    <property type="match status" value="1"/>
</dbReference>
<dbReference type="AlphaFoldDB" id="A0A4C1XFJ8"/>
<feature type="domain" description="Reverse transcriptase" evidence="1">
    <location>
        <begin position="1"/>
        <end position="81"/>
    </location>
</feature>
<dbReference type="EMBL" id="BGZK01000808">
    <property type="protein sequence ID" value="GBP61234.1"/>
    <property type="molecule type" value="Genomic_DNA"/>
</dbReference>
<organism evidence="2 3">
    <name type="scientific">Eumeta variegata</name>
    <name type="common">Bagworm moth</name>
    <name type="synonym">Eumeta japonica</name>
    <dbReference type="NCBI Taxonomy" id="151549"/>
    <lineage>
        <taxon>Eukaryota</taxon>
        <taxon>Metazoa</taxon>
        <taxon>Ecdysozoa</taxon>
        <taxon>Arthropoda</taxon>
        <taxon>Hexapoda</taxon>
        <taxon>Insecta</taxon>
        <taxon>Pterygota</taxon>
        <taxon>Neoptera</taxon>
        <taxon>Endopterygota</taxon>
        <taxon>Lepidoptera</taxon>
        <taxon>Glossata</taxon>
        <taxon>Ditrysia</taxon>
        <taxon>Tineoidea</taxon>
        <taxon>Psychidae</taxon>
        <taxon>Oiketicinae</taxon>
        <taxon>Eumeta</taxon>
    </lineage>
</organism>
<evidence type="ECO:0000259" key="1">
    <source>
        <dbReference type="PROSITE" id="PS50878"/>
    </source>
</evidence>
<dbReference type="PROSITE" id="PS50878">
    <property type="entry name" value="RT_POL"/>
    <property type="match status" value="1"/>
</dbReference>
<name>A0A4C1XFJ8_EUMVA</name>